<evidence type="ECO:0000256" key="1">
    <source>
        <dbReference type="SAM" id="MobiDB-lite"/>
    </source>
</evidence>
<accession>A0A0L0V3E2</accession>
<name>A0A0L0V3E2_9BASI</name>
<comment type="caution">
    <text evidence="2">The sequence shown here is derived from an EMBL/GenBank/DDBJ whole genome shotgun (WGS) entry which is preliminary data.</text>
</comment>
<sequence>MIGIFSIASRRINPAHRPTSLLVNLCKQSPSMLAISENWGQRYLSQRRPKSSTFKNKSSNGVKVDVGHQDDPNNLARLSFNAPPHLRRQALDMYAQCKLSERGPTTRFAIVRQMRNLDLPPHQELWQGINATDELALYRWVDGAFGQLIYQKGLWRPSRDWGPEDDEAEAIQRAENLNLLRTAYEEQIVNPLKERFGSSEVTIALSELRDDQTIYTEPAIIWQSVDRKTGEISLEWMSEYTADVAWPGLVSCQPEYEIARKYWEAEARRFSKSVGGVARGLGKDGEMLPFDNETEGGSTAGNHSSLDPKPLEYQSPILAAAHANQMAAEAVLMKKLLQERNLSPKNAVRH</sequence>
<feature type="region of interest" description="Disordered" evidence="1">
    <location>
        <begin position="284"/>
        <end position="308"/>
    </location>
</feature>
<dbReference type="AlphaFoldDB" id="A0A0L0V3E2"/>
<dbReference type="Proteomes" id="UP000054564">
    <property type="component" value="Unassembled WGS sequence"/>
</dbReference>
<feature type="region of interest" description="Disordered" evidence="1">
    <location>
        <begin position="47"/>
        <end position="68"/>
    </location>
</feature>
<evidence type="ECO:0000313" key="3">
    <source>
        <dbReference type="Proteomes" id="UP000054564"/>
    </source>
</evidence>
<feature type="compositionally biased region" description="Polar residues" evidence="1">
    <location>
        <begin position="295"/>
        <end position="305"/>
    </location>
</feature>
<organism evidence="2 3">
    <name type="scientific">Puccinia striiformis f. sp. tritici PST-78</name>
    <dbReference type="NCBI Taxonomy" id="1165861"/>
    <lineage>
        <taxon>Eukaryota</taxon>
        <taxon>Fungi</taxon>
        <taxon>Dikarya</taxon>
        <taxon>Basidiomycota</taxon>
        <taxon>Pucciniomycotina</taxon>
        <taxon>Pucciniomycetes</taxon>
        <taxon>Pucciniales</taxon>
        <taxon>Pucciniaceae</taxon>
        <taxon>Puccinia</taxon>
    </lineage>
</organism>
<dbReference type="EMBL" id="AJIL01000132">
    <property type="protein sequence ID" value="KNE93696.1"/>
    <property type="molecule type" value="Genomic_DNA"/>
</dbReference>
<protein>
    <submittedName>
        <fullName evidence="2">Uncharacterized protein</fullName>
    </submittedName>
</protein>
<gene>
    <name evidence="2" type="ORF">PSTG_12977</name>
</gene>
<evidence type="ECO:0000313" key="2">
    <source>
        <dbReference type="EMBL" id="KNE93696.1"/>
    </source>
</evidence>
<feature type="compositionally biased region" description="Polar residues" evidence="1">
    <location>
        <begin position="51"/>
        <end position="61"/>
    </location>
</feature>
<keyword evidence="3" id="KW-1185">Reference proteome</keyword>
<proteinExistence type="predicted"/>
<reference evidence="3" key="1">
    <citation type="submission" date="2014-03" db="EMBL/GenBank/DDBJ databases">
        <title>The Genome Sequence of Puccinia striiformis f. sp. tritici PST-78.</title>
        <authorList>
            <consortium name="The Broad Institute Genome Sequencing Platform"/>
            <person name="Cuomo C."/>
            <person name="Hulbert S."/>
            <person name="Chen X."/>
            <person name="Walker B."/>
            <person name="Young S.K."/>
            <person name="Zeng Q."/>
            <person name="Gargeya S."/>
            <person name="Fitzgerald M."/>
            <person name="Haas B."/>
            <person name="Abouelleil A."/>
            <person name="Alvarado L."/>
            <person name="Arachchi H.M."/>
            <person name="Berlin A.M."/>
            <person name="Chapman S.B."/>
            <person name="Goldberg J."/>
            <person name="Griggs A."/>
            <person name="Gujja S."/>
            <person name="Hansen M."/>
            <person name="Howarth C."/>
            <person name="Imamovic A."/>
            <person name="Larimer J."/>
            <person name="McCowan C."/>
            <person name="Montmayeur A."/>
            <person name="Murphy C."/>
            <person name="Neiman D."/>
            <person name="Pearson M."/>
            <person name="Priest M."/>
            <person name="Roberts A."/>
            <person name="Saif S."/>
            <person name="Shea T."/>
            <person name="Sisk P."/>
            <person name="Sykes S."/>
            <person name="Wortman J."/>
            <person name="Nusbaum C."/>
            <person name="Birren B."/>
        </authorList>
    </citation>
    <scope>NUCLEOTIDE SEQUENCE [LARGE SCALE GENOMIC DNA]</scope>
    <source>
        <strain evidence="3">race PST-78</strain>
    </source>
</reference>
<dbReference type="OrthoDB" id="2505255at2759"/>